<keyword evidence="3" id="KW-0378">Hydrolase</keyword>
<evidence type="ECO:0000259" key="2">
    <source>
        <dbReference type="PROSITE" id="PS51762"/>
    </source>
</evidence>
<dbReference type="SUPFAM" id="SSF49899">
    <property type="entry name" value="Concanavalin A-like lectins/glucanases"/>
    <property type="match status" value="1"/>
</dbReference>
<dbReference type="GO" id="GO:0031505">
    <property type="term" value="P:fungal-type cell wall organization"/>
    <property type="evidence" value="ECO:0007669"/>
    <property type="project" value="TreeGrafter"/>
</dbReference>
<dbReference type="PANTHER" id="PTHR10963">
    <property type="entry name" value="GLYCOSYL HYDROLASE-RELATED"/>
    <property type="match status" value="1"/>
</dbReference>
<evidence type="ECO:0000313" key="4">
    <source>
        <dbReference type="Proteomes" id="UP000799539"/>
    </source>
</evidence>
<evidence type="ECO:0000313" key="3">
    <source>
        <dbReference type="EMBL" id="KAF2216476.1"/>
    </source>
</evidence>
<dbReference type="PROSITE" id="PS51762">
    <property type="entry name" value="GH16_2"/>
    <property type="match status" value="1"/>
</dbReference>
<dbReference type="Pfam" id="PF00722">
    <property type="entry name" value="Glyco_hydro_16"/>
    <property type="match status" value="1"/>
</dbReference>
<dbReference type="Proteomes" id="UP000799539">
    <property type="component" value="Unassembled WGS sequence"/>
</dbReference>
<dbReference type="InterPro" id="IPR050546">
    <property type="entry name" value="Glycosyl_Hydrlase_16"/>
</dbReference>
<gene>
    <name evidence="3" type="ORF">CERZMDRAFT_33746</name>
</gene>
<accession>A0A6A6FSL5</accession>
<dbReference type="Gene3D" id="2.60.120.200">
    <property type="match status" value="1"/>
</dbReference>
<dbReference type="GO" id="GO:0005975">
    <property type="term" value="P:carbohydrate metabolic process"/>
    <property type="evidence" value="ECO:0007669"/>
    <property type="project" value="InterPro"/>
</dbReference>
<dbReference type="EMBL" id="ML992664">
    <property type="protein sequence ID" value="KAF2216476.1"/>
    <property type="molecule type" value="Genomic_DNA"/>
</dbReference>
<proteinExistence type="predicted"/>
<dbReference type="InterPro" id="IPR000757">
    <property type="entry name" value="Beta-glucanase-like"/>
</dbReference>
<feature type="chain" id="PRO_5025461178" evidence="1">
    <location>
        <begin position="21"/>
        <end position="285"/>
    </location>
</feature>
<keyword evidence="4" id="KW-1185">Reference proteome</keyword>
<sequence>MLSLAESLSSLLIIASSAYAQRADGQFWPCNPIKNATGACPPNPGLATSKYEIDFTKVQAIPPEWTISNYATINFGPNGAEFTYSKRYDAPQLWTNFFILFGKVDIEMRIANGVGMISSAVLISDDFDEIDFEFSGNNFGNSDWAAGIGQNNYFGKGLTGNYDRGSYFDVSRPQETFHTYSIEWRKAYLNWRLDGRVIRQFRYDQSSGDQGNYQYPQTPSKLQLGIWAGGDPSMNEGTKSWAGGETDVYGGPYTMYVRKVTIHNYNPAHAYNWTDQSGKWQSIQL</sequence>
<dbReference type="GO" id="GO:0004553">
    <property type="term" value="F:hydrolase activity, hydrolyzing O-glycosyl compounds"/>
    <property type="evidence" value="ECO:0007669"/>
    <property type="project" value="InterPro"/>
</dbReference>
<dbReference type="GO" id="GO:0009277">
    <property type="term" value="C:fungal-type cell wall"/>
    <property type="evidence" value="ECO:0007669"/>
    <property type="project" value="TreeGrafter"/>
</dbReference>
<feature type="signal peptide" evidence="1">
    <location>
        <begin position="1"/>
        <end position="20"/>
    </location>
</feature>
<name>A0A6A6FSL5_9PEZI</name>
<evidence type="ECO:0000256" key="1">
    <source>
        <dbReference type="SAM" id="SignalP"/>
    </source>
</evidence>
<dbReference type="OrthoDB" id="4781at2759"/>
<organism evidence="3 4">
    <name type="scientific">Cercospora zeae-maydis SCOH1-5</name>
    <dbReference type="NCBI Taxonomy" id="717836"/>
    <lineage>
        <taxon>Eukaryota</taxon>
        <taxon>Fungi</taxon>
        <taxon>Dikarya</taxon>
        <taxon>Ascomycota</taxon>
        <taxon>Pezizomycotina</taxon>
        <taxon>Dothideomycetes</taxon>
        <taxon>Dothideomycetidae</taxon>
        <taxon>Mycosphaerellales</taxon>
        <taxon>Mycosphaerellaceae</taxon>
        <taxon>Cercospora</taxon>
    </lineage>
</organism>
<keyword evidence="1" id="KW-0732">Signal</keyword>
<dbReference type="AlphaFoldDB" id="A0A6A6FSL5"/>
<reference evidence="3" key="1">
    <citation type="journal article" date="2020" name="Stud. Mycol.">
        <title>101 Dothideomycetes genomes: a test case for predicting lifestyles and emergence of pathogens.</title>
        <authorList>
            <person name="Haridas S."/>
            <person name="Albert R."/>
            <person name="Binder M."/>
            <person name="Bloem J."/>
            <person name="Labutti K."/>
            <person name="Salamov A."/>
            <person name="Andreopoulos B."/>
            <person name="Baker S."/>
            <person name="Barry K."/>
            <person name="Bills G."/>
            <person name="Bluhm B."/>
            <person name="Cannon C."/>
            <person name="Castanera R."/>
            <person name="Culley D."/>
            <person name="Daum C."/>
            <person name="Ezra D."/>
            <person name="Gonzalez J."/>
            <person name="Henrissat B."/>
            <person name="Kuo A."/>
            <person name="Liang C."/>
            <person name="Lipzen A."/>
            <person name="Lutzoni F."/>
            <person name="Magnuson J."/>
            <person name="Mondo S."/>
            <person name="Nolan M."/>
            <person name="Ohm R."/>
            <person name="Pangilinan J."/>
            <person name="Park H.-J."/>
            <person name="Ramirez L."/>
            <person name="Alfaro M."/>
            <person name="Sun H."/>
            <person name="Tritt A."/>
            <person name="Yoshinaga Y."/>
            <person name="Zwiers L.-H."/>
            <person name="Turgeon B."/>
            <person name="Goodwin S."/>
            <person name="Spatafora J."/>
            <person name="Crous P."/>
            <person name="Grigoriev I."/>
        </authorList>
    </citation>
    <scope>NUCLEOTIDE SEQUENCE</scope>
    <source>
        <strain evidence="3">SCOH1-5</strain>
    </source>
</reference>
<dbReference type="InterPro" id="IPR013320">
    <property type="entry name" value="ConA-like_dom_sf"/>
</dbReference>
<protein>
    <submittedName>
        <fullName evidence="3">Glycoside hydrolase family 16 protein</fullName>
    </submittedName>
</protein>
<feature type="domain" description="GH16" evidence="2">
    <location>
        <begin position="26"/>
        <end position="265"/>
    </location>
</feature>
<feature type="non-terminal residue" evidence="3">
    <location>
        <position position="285"/>
    </location>
</feature>
<dbReference type="GO" id="GO:0016757">
    <property type="term" value="F:glycosyltransferase activity"/>
    <property type="evidence" value="ECO:0007669"/>
    <property type="project" value="TreeGrafter"/>
</dbReference>
<dbReference type="PANTHER" id="PTHR10963:SF68">
    <property type="entry name" value="GLYCOSIDASE CRH1-RELATED"/>
    <property type="match status" value="1"/>
</dbReference>